<dbReference type="Proteomes" id="UP000663864">
    <property type="component" value="Unassembled WGS sequence"/>
</dbReference>
<evidence type="ECO:0000313" key="1">
    <source>
        <dbReference type="EMBL" id="CAF1111154.1"/>
    </source>
</evidence>
<dbReference type="Gene3D" id="2.60.120.10">
    <property type="entry name" value="Jelly Rolls"/>
    <property type="match status" value="1"/>
</dbReference>
<name>A0A814PVY6_9BILA</name>
<proteinExistence type="predicted"/>
<comment type="caution">
    <text evidence="1">The sequence shown here is derived from an EMBL/GenBank/DDBJ whole genome shotgun (WGS) entry which is preliminary data.</text>
</comment>
<evidence type="ECO:0000313" key="2">
    <source>
        <dbReference type="Proteomes" id="UP000663864"/>
    </source>
</evidence>
<gene>
    <name evidence="1" type="ORF">ZHD862_LOCUS18121</name>
</gene>
<sequence>MATTTSNVAFTAYRFELILLMYCVLGEAVIYKRRASDGVHEEVGRSTRSSYCGQAALLLDGGKHAAKMLAEGCLTCVYSPAAVFRRLVKPVIDFLEMAADAYHSLSHLVV</sequence>
<organism evidence="1 2">
    <name type="scientific">Rotaria sordida</name>
    <dbReference type="NCBI Taxonomy" id="392033"/>
    <lineage>
        <taxon>Eukaryota</taxon>
        <taxon>Metazoa</taxon>
        <taxon>Spiralia</taxon>
        <taxon>Gnathifera</taxon>
        <taxon>Rotifera</taxon>
        <taxon>Eurotatoria</taxon>
        <taxon>Bdelloidea</taxon>
        <taxon>Philodinida</taxon>
        <taxon>Philodinidae</taxon>
        <taxon>Rotaria</taxon>
    </lineage>
</organism>
<dbReference type="InterPro" id="IPR014710">
    <property type="entry name" value="RmlC-like_jellyroll"/>
</dbReference>
<protein>
    <submittedName>
        <fullName evidence="1">Uncharacterized protein</fullName>
    </submittedName>
</protein>
<accession>A0A814PVY6</accession>
<dbReference type="AlphaFoldDB" id="A0A814PVY6"/>
<dbReference type="EMBL" id="CAJNOT010000928">
    <property type="protein sequence ID" value="CAF1111154.1"/>
    <property type="molecule type" value="Genomic_DNA"/>
</dbReference>
<reference evidence="1" key="1">
    <citation type="submission" date="2021-02" db="EMBL/GenBank/DDBJ databases">
        <authorList>
            <person name="Nowell W R."/>
        </authorList>
    </citation>
    <scope>NUCLEOTIDE SEQUENCE</scope>
</reference>